<feature type="domain" description="RNA polymerase sigma-70 region 2" evidence="7">
    <location>
        <begin position="23"/>
        <end position="88"/>
    </location>
</feature>
<dbReference type="InterPro" id="IPR013324">
    <property type="entry name" value="RNA_pol_sigma_r3/r4-like"/>
</dbReference>
<dbReference type="PANTHER" id="PTHR43133:SF51">
    <property type="entry name" value="RNA POLYMERASE SIGMA FACTOR"/>
    <property type="match status" value="1"/>
</dbReference>
<dbReference type="InterPro" id="IPR000838">
    <property type="entry name" value="RNA_pol_sigma70_ECF_CS"/>
</dbReference>
<evidence type="ECO:0000256" key="4">
    <source>
        <dbReference type="ARBA" id="ARBA00023125"/>
    </source>
</evidence>
<keyword evidence="2 6" id="KW-0805">Transcription regulation</keyword>
<name>A0A0G0UX16_9BACT</name>
<comment type="caution">
    <text evidence="9">The sequence shown here is derived from an EMBL/GenBank/DDBJ whole genome shotgun (WGS) entry which is preliminary data.</text>
</comment>
<evidence type="ECO:0000259" key="7">
    <source>
        <dbReference type="Pfam" id="PF04542"/>
    </source>
</evidence>
<evidence type="ECO:0000256" key="5">
    <source>
        <dbReference type="ARBA" id="ARBA00023163"/>
    </source>
</evidence>
<dbReference type="InterPro" id="IPR039425">
    <property type="entry name" value="RNA_pol_sigma-70-like"/>
</dbReference>
<keyword evidence="5 6" id="KW-0804">Transcription</keyword>
<dbReference type="SUPFAM" id="SSF88659">
    <property type="entry name" value="Sigma3 and sigma4 domains of RNA polymerase sigma factors"/>
    <property type="match status" value="1"/>
</dbReference>
<dbReference type="GO" id="GO:0003677">
    <property type="term" value="F:DNA binding"/>
    <property type="evidence" value="ECO:0007669"/>
    <property type="project" value="UniProtKB-KW"/>
</dbReference>
<dbReference type="Proteomes" id="UP000034961">
    <property type="component" value="Unassembled WGS sequence"/>
</dbReference>
<comment type="similarity">
    <text evidence="1 6">Belongs to the sigma-70 factor family. ECF subfamily.</text>
</comment>
<reference evidence="9 10" key="1">
    <citation type="journal article" date="2015" name="Nature">
        <title>rRNA introns, odd ribosomes, and small enigmatic genomes across a large radiation of phyla.</title>
        <authorList>
            <person name="Brown C.T."/>
            <person name="Hug L.A."/>
            <person name="Thomas B.C."/>
            <person name="Sharon I."/>
            <person name="Castelle C.J."/>
            <person name="Singh A."/>
            <person name="Wilkins M.J."/>
            <person name="Williams K.H."/>
            <person name="Banfield J.F."/>
        </authorList>
    </citation>
    <scope>NUCLEOTIDE SEQUENCE [LARGE SCALE GENOMIC DNA]</scope>
</reference>
<evidence type="ECO:0000256" key="2">
    <source>
        <dbReference type="ARBA" id="ARBA00023015"/>
    </source>
</evidence>
<dbReference type="InterPro" id="IPR013249">
    <property type="entry name" value="RNA_pol_sigma70_r4_t2"/>
</dbReference>
<dbReference type="NCBIfam" id="TIGR02937">
    <property type="entry name" value="sigma70-ECF"/>
    <property type="match status" value="1"/>
</dbReference>
<proteinExistence type="inferred from homology"/>
<evidence type="ECO:0000256" key="1">
    <source>
        <dbReference type="ARBA" id="ARBA00010641"/>
    </source>
</evidence>
<dbReference type="SUPFAM" id="SSF88946">
    <property type="entry name" value="Sigma2 domain of RNA polymerase sigma factors"/>
    <property type="match status" value="1"/>
</dbReference>
<dbReference type="InterPro" id="IPR036388">
    <property type="entry name" value="WH-like_DNA-bd_sf"/>
</dbReference>
<dbReference type="PANTHER" id="PTHR43133">
    <property type="entry name" value="RNA POLYMERASE ECF-TYPE SIGMA FACTO"/>
    <property type="match status" value="1"/>
</dbReference>
<dbReference type="InterPro" id="IPR007627">
    <property type="entry name" value="RNA_pol_sigma70_r2"/>
</dbReference>
<dbReference type="EMBL" id="LCAN01000022">
    <property type="protein sequence ID" value="KKR93193.1"/>
    <property type="molecule type" value="Genomic_DNA"/>
</dbReference>
<gene>
    <name evidence="9" type="ORF">UU41_C0022G0015</name>
</gene>
<dbReference type="Pfam" id="PF04542">
    <property type="entry name" value="Sigma70_r2"/>
    <property type="match status" value="1"/>
</dbReference>
<sequence length="180" mass="21055">MKSEKELVEGILSGSEKSLRIFYGECKPKLTNFIRQRVSNEKDVEELVQDTFMAALEAFRDFTYRSSLYTFLCAIAKRKVIDFYRRKKLKRIIFSQMPAIEPLLSILTTPEDKLDEKLLTQKIEETLNALSPQYRRLLQLKYIEGWSVTKIAQEMTISFKSAESKLFRARQAFVAAYTQE</sequence>
<evidence type="ECO:0000313" key="10">
    <source>
        <dbReference type="Proteomes" id="UP000034961"/>
    </source>
</evidence>
<evidence type="ECO:0000259" key="8">
    <source>
        <dbReference type="Pfam" id="PF08281"/>
    </source>
</evidence>
<dbReference type="AlphaFoldDB" id="A0A0G0UX16"/>
<dbReference type="GO" id="GO:0006352">
    <property type="term" value="P:DNA-templated transcription initiation"/>
    <property type="evidence" value="ECO:0007669"/>
    <property type="project" value="InterPro"/>
</dbReference>
<protein>
    <recommendedName>
        <fullName evidence="6">RNA polymerase sigma factor</fullName>
    </recommendedName>
</protein>
<evidence type="ECO:0000256" key="3">
    <source>
        <dbReference type="ARBA" id="ARBA00023082"/>
    </source>
</evidence>
<accession>A0A0G0UX16</accession>
<dbReference type="InterPro" id="IPR013325">
    <property type="entry name" value="RNA_pol_sigma_r2"/>
</dbReference>
<dbReference type="Pfam" id="PF08281">
    <property type="entry name" value="Sigma70_r4_2"/>
    <property type="match status" value="1"/>
</dbReference>
<evidence type="ECO:0000256" key="6">
    <source>
        <dbReference type="RuleBase" id="RU000716"/>
    </source>
</evidence>
<feature type="domain" description="RNA polymerase sigma factor 70 region 4 type 2" evidence="8">
    <location>
        <begin position="121"/>
        <end position="172"/>
    </location>
</feature>
<dbReference type="PROSITE" id="PS01063">
    <property type="entry name" value="SIGMA70_ECF"/>
    <property type="match status" value="1"/>
</dbReference>
<organism evidence="9 10">
    <name type="scientific">Candidatus Roizmanbacteria bacterium GW2011_GWA1_41_13</name>
    <dbReference type="NCBI Taxonomy" id="1618474"/>
    <lineage>
        <taxon>Bacteria</taxon>
        <taxon>Candidatus Roizmaniibacteriota</taxon>
    </lineage>
</organism>
<dbReference type="Gene3D" id="1.10.1740.10">
    <property type="match status" value="1"/>
</dbReference>
<evidence type="ECO:0000313" key="9">
    <source>
        <dbReference type="EMBL" id="KKR93193.1"/>
    </source>
</evidence>
<dbReference type="GO" id="GO:0016987">
    <property type="term" value="F:sigma factor activity"/>
    <property type="evidence" value="ECO:0007669"/>
    <property type="project" value="UniProtKB-KW"/>
</dbReference>
<dbReference type="InterPro" id="IPR014284">
    <property type="entry name" value="RNA_pol_sigma-70_dom"/>
</dbReference>
<keyword evidence="3 6" id="KW-0731">Sigma factor</keyword>
<dbReference type="Gene3D" id="1.10.10.10">
    <property type="entry name" value="Winged helix-like DNA-binding domain superfamily/Winged helix DNA-binding domain"/>
    <property type="match status" value="1"/>
</dbReference>
<keyword evidence="4 6" id="KW-0238">DNA-binding</keyword>